<proteinExistence type="predicted"/>
<dbReference type="Proteomes" id="UP000615446">
    <property type="component" value="Unassembled WGS sequence"/>
</dbReference>
<organism evidence="2 3">
    <name type="scientific">Rhizophagus clarus</name>
    <dbReference type="NCBI Taxonomy" id="94130"/>
    <lineage>
        <taxon>Eukaryota</taxon>
        <taxon>Fungi</taxon>
        <taxon>Fungi incertae sedis</taxon>
        <taxon>Mucoromycota</taxon>
        <taxon>Glomeromycotina</taxon>
        <taxon>Glomeromycetes</taxon>
        <taxon>Glomerales</taxon>
        <taxon>Glomeraceae</taxon>
        <taxon>Rhizophagus</taxon>
    </lineage>
</organism>
<evidence type="ECO:0000313" key="3">
    <source>
        <dbReference type="Proteomes" id="UP000615446"/>
    </source>
</evidence>
<dbReference type="EMBL" id="BLAL01000062">
    <property type="protein sequence ID" value="GES82760.1"/>
    <property type="molecule type" value="Genomic_DNA"/>
</dbReference>
<feature type="domain" description="Replication origin-binding protein" evidence="1">
    <location>
        <begin position="318"/>
        <end position="485"/>
    </location>
</feature>
<protein>
    <recommendedName>
        <fullName evidence="1">Replication origin-binding protein domain-containing protein</fullName>
    </recommendedName>
</protein>
<dbReference type="Pfam" id="PF02399">
    <property type="entry name" value="Herpes_ori_bp"/>
    <property type="match status" value="1"/>
</dbReference>
<evidence type="ECO:0000259" key="1">
    <source>
        <dbReference type="Pfam" id="PF02399"/>
    </source>
</evidence>
<dbReference type="InterPro" id="IPR003450">
    <property type="entry name" value="Replication_origin-bd"/>
</dbReference>
<dbReference type="GO" id="GO:0005524">
    <property type="term" value="F:ATP binding"/>
    <property type="evidence" value="ECO:0007669"/>
    <property type="project" value="InterPro"/>
</dbReference>
<evidence type="ECO:0000313" key="2">
    <source>
        <dbReference type="EMBL" id="GES82760.1"/>
    </source>
</evidence>
<reference evidence="2" key="1">
    <citation type="submission" date="2019-10" db="EMBL/GenBank/DDBJ databases">
        <title>Conservation and host-specific expression of non-tandemly repeated heterogenous ribosome RNA gene in arbuscular mycorrhizal fungi.</title>
        <authorList>
            <person name="Maeda T."/>
            <person name="Kobayashi Y."/>
            <person name="Nakagawa T."/>
            <person name="Ezawa T."/>
            <person name="Yamaguchi K."/>
            <person name="Bino T."/>
            <person name="Nishimoto Y."/>
            <person name="Shigenobu S."/>
            <person name="Kawaguchi M."/>
        </authorList>
    </citation>
    <scope>NUCLEOTIDE SEQUENCE</scope>
    <source>
        <strain evidence="2">HR1</strain>
    </source>
</reference>
<sequence>MLLAQKKPRLCPKIINETTRLFSSLADLDFESGYNDHVYFQYLSNNKNDISLLGAYHPEEIYLKYIIRVAGKGFTVVNHPSEVYGIPDAYECIDGNLPLRLVLDIDARNLKGFIEKVANRVGKPYSEFIDIGLYKSRFSFQLLGSAKEDRVKKPAISSVKQGYRKLENYLVQPKWDASEIWPQTFSPEKPEKDAFQPIENETALSKGADFVTAKYKWLEVGSIKKGFINFQAKSYKACSICDIRHEKDQLYGFLQSDGCFILRCYWQKQYKPDHKGLTFGEASTLRDIIKPKNRSIQKIVDRVANAIAKPHPLVKFSEKTTTLIHSSPATWKTTTLREIIMALKDKVHDISSLPCFIWISYRKSLSNESKAKLDELKASGFRICNYQNMQGELSINEWDIIIVQIESLFHIEFTACPFVAILDESNAIMRQMSSGTNAQESESTMRDVLRSVRHVLAIDIFANKSTLAFLKIYRGKDICIIDNRYQPRVDETVEILYDPNSGAEAMRIGCELLKQGKRVAFVSTGAVMARALVEKASKLVKPDNSLIRALEAGISFEVTGHFDIVIAITNIATPVHVKALAQMLYRIRDCPHRIVSVFYQKNSNELFRSPGRENIQAEFESARPNNLPVAIKGHREWNNNTISYKVDESLVVVTFIEVEHQKLDESRGVIGNRKKVRNEVRVEALVIKETDFNAKIACNKAKENLEKSVAEDLRKFYLVKHWEVIQKLFQILGFTGIDDKRTLSSDTASESFMRSCEKFIEIRNQILLLFGFKSRAKETPDLHSAIKTINAIAGNWCGYTVESDKKRIGDKGAPELPPYRSKTDNEIQELFDSIGQKK</sequence>
<dbReference type="AlphaFoldDB" id="A0A8H3QJ08"/>
<comment type="caution">
    <text evidence="2">The sequence shown here is derived from an EMBL/GenBank/DDBJ whole genome shotgun (WGS) entry which is preliminary data.</text>
</comment>
<dbReference type="GO" id="GO:0006260">
    <property type="term" value="P:DNA replication"/>
    <property type="evidence" value="ECO:0007669"/>
    <property type="project" value="InterPro"/>
</dbReference>
<accession>A0A8H3QJ08</accession>
<dbReference type="OrthoDB" id="2378788at2759"/>
<gene>
    <name evidence="2" type="ORF">RCL2_000994500</name>
</gene>
<name>A0A8H3QJ08_9GLOM</name>
<dbReference type="GO" id="GO:0003688">
    <property type="term" value="F:DNA replication origin binding"/>
    <property type="evidence" value="ECO:0007669"/>
    <property type="project" value="InterPro"/>
</dbReference>